<dbReference type="AlphaFoldDB" id="F6DUN1"/>
<dbReference type="InterPro" id="IPR011330">
    <property type="entry name" value="Glyco_hydro/deAcase_b/a-brl"/>
</dbReference>
<keyword evidence="4" id="KW-1185">Reference proteome</keyword>
<protein>
    <submittedName>
        <fullName evidence="3">Polysaccharide deacetylase</fullName>
    </submittedName>
</protein>
<dbReference type="HOGENOM" id="CLU_021264_0_2_9"/>
<dbReference type="InterPro" id="IPR050248">
    <property type="entry name" value="Polysacc_deacetylase_ArnD"/>
</dbReference>
<proteinExistence type="predicted"/>
<evidence type="ECO:0000256" key="1">
    <source>
        <dbReference type="SAM" id="Phobius"/>
    </source>
</evidence>
<dbReference type="Pfam" id="PF01522">
    <property type="entry name" value="Polysacc_deac_1"/>
    <property type="match status" value="1"/>
</dbReference>
<dbReference type="PROSITE" id="PS51677">
    <property type="entry name" value="NODB"/>
    <property type="match status" value="1"/>
</dbReference>
<organism evidence="3 4">
    <name type="scientific">Desulforamulus ruminis (strain ATCC 23193 / DSM 2154 / NCIMB 8452 / DL)</name>
    <name type="common">Desulfotomaculum ruminis</name>
    <dbReference type="NCBI Taxonomy" id="696281"/>
    <lineage>
        <taxon>Bacteria</taxon>
        <taxon>Bacillati</taxon>
        <taxon>Bacillota</taxon>
        <taxon>Clostridia</taxon>
        <taxon>Eubacteriales</taxon>
        <taxon>Peptococcaceae</taxon>
        <taxon>Desulforamulus</taxon>
    </lineage>
</organism>
<dbReference type="SUPFAM" id="SSF88713">
    <property type="entry name" value="Glycoside hydrolase/deacetylase"/>
    <property type="match status" value="1"/>
</dbReference>
<reference evidence="4" key="1">
    <citation type="submission" date="2011-05" db="EMBL/GenBank/DDBJ databases">
        <title>Complete sequence of Desulfotomaculum ruminis DSM 2154.</title>
        <authorList>
            <person name="Lucas S."/>
            <person name="Copeland A."/>
            <person name="Lapidus A."/>
            <person name="Cheng J.-F."/>
            <person name="Goodwin L."/>
            <person name="Pitluck S."/>
            <person name="Lu M."/>
            <person name="Detter J.C."/>
            <person name="Han C."/>
            <person name="Tapia R."/>
            <person name="Land M."/>
            <person name="Hauser L."/>
            <person name="Kyrpides N."/>
            <person name="Ivanova N."/>
            <person name="Mikhailova N."/>
            <person name="Pagani I."/>
            <person name="Stams A.J.M."/>
            <person name="Plugge C.M."/>
            <person name="Muyzer G."/>
            <person name="Kuever J."/>
            <person name="Parshina S.N."/>
            <person name="Ivanova A.E."/>
            <person name="Nazina T.N."/>
            <person name="Brambilla E."/>
            <person name="Spring S."/>
            <person name="Klenk H.-P."/>
            <person name="Woyke T."/>
        </authorList>
    </citation>
    <scope>NUCLEOTIDE SEQUENCE [LARGE SCALE GENOMIC DNA]</scope>
    <source>
        <strain evidence="4">ATCC 23193 / DSM 2154 / NCIB 8452 / DL</strain>
    </source>
</reference>
<feature type="transmembrane region" description="Helical" evidence="1">
    <location>
        <begin position="12"/>
        <end position="31"/>
    </location>
</feature>
<evidence type="ECO:0000313" key="4">
    <source>
        <dbReference type="Proteomes" id="UP000009234"/>
    </source>
</evidence>
<evidence type="ECO:0000313" key="3">
    <source>
        <dbReference type="EMBL" id="AEG60169.1"/>
    </source>
</evidence>
<sequence>MKVFYIRRGMVYKTILWLLIGAIFIGLGFLATRERTERTLSPIYQGSDREKKIALTCNIFWGEEYIPRMLEILQEHDVKMTFFPGGTWVEDFPELLKSIDGAGHEVGTHGYAHPHPDQLSKSANLRDMQKAEELIYQAIHKRPKLYAPPYGEKGAAVLKAAEEQGYSFILWSIDTIDWQRPSPEVIVRRVVGKAHNGAIVLMHPTAPTVSALPQIIQELKKQGYQFVMVGEMMDGMTAKTAPEKKK</sequence>
<dbReference type="Proteomes" id="UP000009234">
    <property type="component" value="Chromosome"/>
</dbReference>
<dbReference type="RefSeq" id="WP_013841932.1">
    <property type="nucleotide sequence ID" value="NC_015589.1"/>
</dbReference>
<dbReference type="eggNOG" id="COG0726">
    <property type="taxonomic scope" value="Bacteria"/>
</dbReference>
<dbReference type="GO" id="GO:0005975">
    <property type="term" value="P:carbohydrate metabolic process"/>
    <property type="evidence" value="ECO:0007669"/>
    <property type="project" value="InterPro"/>
</dbReference>
<dbReference type="OrthoDB" id="61520at2"/>
<gene>
    <name evidence="3" type="ordered locus">Desru_1910</name>
</gene>
<dbReference type="PANTHER" id="PTHR10587">
    <property type="entry name" value="GLYCOSYL TRANSFERASE-RELATED"/>
    <property type="match status" value="1"/>
</dbReference>
<dbReference type="CDD" id="cd10950">
    <property type="entry name" value="CE4_BsYlxY_like"/>
    <property type="match status" value="1"/>
</dbReference>
<dbReference type="KEGG" id="dru:Desru_1910"/>
<dbReference type="Gene3D" id="3.20.20.370">
    <property type="entry name" value="Glycoside hydrolase/deacetylase"/>
    <property type="match status" value="1"/>
</dbReference>
<accession>F6DUN1</accession>
<keyword evidence="1" id="KW-0812">Transmembrane</keyword>
<evidence type="ECO:0000259" key="2">
    <source>
        <dbReference type="PROSITE" id="PS51677"/>
    </source>
</evidence>
<name>F6DUN1_DESRL</name>
<dbReference type="InterPro" id="IPR002509">
    <property type="entry name" value="NODB_dom"/>
</dbReference>
<feature type="domain" description="NodB homology" evidence="2">
    <location>
        <begin position="51"/>
        <end position="227"/>
    </location>
</feature>
<dbReference type="GO" id="GO:0016020">
    <property type="term" value="C:membrane"/>
    <property type="evidence" value="ECO:0007669"/>
    <property type="project" value="TreeGrafter"/>
</dbReference>
<keyword evidence="1" id="KW-0472">Membrane</keyword>
<dbReference type="STRING" id="696281.Desru_1910"/>
<keyword evidence="1" id="KW-1133">Transmembrane helix</keyword>
<dbReference type="EMBL" id="CP002780">
    <property type="protein sequence ID" value="AEG60169.1"/>
    <property type="molecule type" value="Genomic_DNA"/>
</dbReference>
<reference evidence="3 4" key="2">
    <citation type="journal article" date="2012" name="Stand. Genomic Sci.">
        <title>Complete genome sequence of the sulfate-reducing firmicute Desulfotomaculum ruminis type strain (DL(T)).</title>
        <authorList>
            <person name="Spring S."/>
            <person name="Visser M."/>
            <person name="Lu M."/>
            <person name="Copeland A."/>
            <person name="Lapidus A."/>
            <person name="Lucas S."/>
            <person name="Cheng J.F."/>
            <person name="Han C."/>
            <person name="Tapia R."/>
            <person name="Goodwin L.A."/>
            <person name="Pitluck S."/>
            <person name="Ivanova N."/>
            <person name="Land M."/>
            <person name="Hauser L."/>
            <person name="Larimer F."/>
            <person name="Rohde M."/>
            <person name="Goker M."/>
            <person name="Detter J.C."/>
            <person name="Kyrpides N.C."/>
            <person name="Woyke T."/>
            <person name="Schaap P.J."/>
            <person name="Plugge C.M."/>
            <person name="Muyzer G."/>
            <person name="Kuever J."/>
            <person name="Pereira I.A."/>
            <person name="Parshina S.N."/>
            <person name="Bernier-Latmani R."/>
            <person name="Stams A.J."/>
            <person name="Klenk H.P."/>
        </authorList>
    </citation>
    <scope>NUCLEOTIDE SEQUENCE [LARGE SCALE GENOMIC DNA]</scope>
    <source>
        <strain evidence="4">ATCC 23193 / DSM 2154 / NCIB 8452 / DL</strain>
    </source>
</reference>
<dbReference type="GO" id="GO:0016810">
    <property type="term" value="F:hydrolase activity, acting on carbon-nitrogen (but not peptide) bonds"/>
    <property type="evidence" value="ECO:0007669"/>
    <property type="project" value="InterPro"/>
</dbReference>
<dbReference type="PANTHER" id="PTHR10587:SF80">
    <property type="entry name" value="CHITOOLIGOSACCHARIDE DEACETYLASE"/>
    <property type="match status" value="1"/>
</dbReference>